<dbReference type="PANTHER" id="PTHR42818:SF1">
    <property type="entry name" value="SULFOPYRUVATE DECARBOXYLASE"/>
    <property type="match status" value="1"/>
</dbReference>
<keyword evidence="3" id="KW-0670">Pyruvate</keyword>
<gene>
    <name evidence="3" type="ORF">FHS87_001876</name>
</gene>
<keyword evidence="2" id="KW-0456">Lyase</keyword>
<evidence type="ECO:0000313" key="3">
    <source>
        <dbReference type="EMBL" id="MBB5693839.1"/>
    </source>
</evidence>
<sequence length="185" mass="19903">MTTFVAGDSETVEQPRASWPREIYDVLRSMDVTIAAYVPDGGHAELIQRLHDDPAVTAVPLTTEEEGVALVSGAWIGGRRGVLLMQSSGVGNCVNMLSLVKTCRFPLLALVTMRGEWGEFNPWQVPMGSATQQALELMDVKVFRASDPSEVAPTVEAATRMAFLGGTPVAVLLSQKLIGAKVFTK</sequence>
<dbReference type="GO" id="GO:0016831">
    <property type="term" value="F:carboxy-lyase activity"/>
    <property type="evidence" value="ECO:0007669"/>
    <property type="project" value="UniProtKB-KW"/>
</dbReference>
<dbReference type="AlphaFoldDB" id="A0A840Y4Y5"/>
<dbReference type="Proteomes" id="UP000580654">
    <property type="component" value="Unassembled WGS sequence"/>
</dbReference>
<proteinExistence type="predicted"/>
<name>A0A840Y4Y5_9PROT</name>
<dbReference type="EMBL" id="JACIJD010000007">
    <property type="protein sequence ID" value="MBB5693839.1"/>
    <property type="molecule type" value="Genomic_DNA"/>
</dbReference>
<dbReference type="SUPFAM" id="SSF52518">
    <property type="entry name" value="Thiamin diphosphate-binding fold (THDP-binding)"/>
    <property type="match status" value="1"/>
</dbReference>
<dbReference type="PANTHER" id="PTHR42818">
    <property type="entry name" value="SULFOPYRUVATE DECARBOXYLASE SUBUNIT ALPHA"/>
    <property type="match status" value="1"/>
</dbReference>
<dbReference type="Gene3D" id="3.40.50.970">
    <property type="match status" value="1"/>
</dbReference>
<evidence type="ECO:0000256" key="1">
    <source>
        <dbReference type="ARBA" id="ARBA00022793"/>
    </source>
</evidence>
<dbReference type="InterPro" id="IPR051818">
    <property type="entry name" value="TPP_dependent_decarboxylase"/>
</dbReference>
<dbReference type="RefSeq" id="WP_184516754.1">
    <property type="nucleotide sequence ID" value="NZ_JACIJD010000007.1"/>
</dbReference>
<dbReference type="CDD" id="cd07035">
    <property type="entry name" value="TPP_PYR_POX_like"/>
    <property type="match status" value="1"/>
</dbReference>
<evidence type="ECO:0000313" key="4">
    <source>
        <dbReference type="Proteomes" id="UP000580654"/>
    </source>
</evidence>
<dbReference type="InterPro" id="IPR029061">
    <property type="entry name" value="THDP-binding"/>
</dbReference>
<protein>
    <submittedName>
        <fullName evidence="3">Sulfopyruvate decarboxylase alpha subunit</fullName>
    </submittedName>
</protein>
<keyword evidence="1" id="KW-0210">Decarboxylase</keyword>
<keyword evidence="4" id="KW-1185">Reference proteome</keyword>
<evidence type="ECO:0000256" key="2">
    <source>
        <dbReference type="ARBA" id="ARBA00023239"/>
    </source>
</evidence>
<accession>A0A840Y4Y5</accession>
<organism evidence="3 4">
    <name type="scientific">Muricoccus pecuniae</name>
    <dbReference type="NCBI Taxonomy" id="693023"/>
    <lineage>
        <taxon>Bacteria</taxon>
        <taxon>Pseudomonadati</taxon>
        <taxon>Pseudomonadota</taxon>
        <taxon>Alphaproteobacteria</taxon>
        <taxon>Acetobacterales</taxon>
        <taxon>Roseomonadaceae</taxon>
        <taxon>Muricoccus</taxon>
    </lineage>
</organism>
<comment type="caution">
    <text evidence="3">The sequence shown here is derived from an EMBL/GenBank/DDBJ whole genome shotgun (WGS) entry which is preliminary data.</text>
</comment>
<reference evidence="3 4" key="1">
    <citation type="submission" date="2020-08" db="EMBL/GenBank/DDBJ databases">
        <title>Genomic Encyclopedia of Type Strains, Phase IV (KMG-IV): sequencing the most valuable type-strain genomes for metagenomic binning, comparative biology and taxonomic classification.</title>
        <authorList>
            <person name="Goeker M."/>
        </authorList>
    </citation>
    <scope>NUCLEOTIDE SEQUENCE [LARGE SCALE GENOMIC DNA]</scope>
    <source>
        <strain evidence="3 4">DSM 25622</strain>
    </source>
</reference>